<evidence type="ECO:0000259" key="2">
    <source>
        <dbReference type="SMART" id="SM00333"/>
    </source>
</evidence>
<feature type="region of interest" description="Disordered" evidence="1">
    <location>
        <begin position="132"/>
        <end position="152"/>
    </location>
</feature>
<dbReference type="SUPFAM" id="SSF63748">
    <property type="entry name" value="Tudor/PWWP/MBT"/>
    <property type="match status" value="1"/>
</dbReference>
<dbReference type="EMBL" id="NCKW01005076">
    <property type="protein sequence ID" value="POM73584.1"/>
    <property type="molecule type" value="Genomic_DNA"/>
</dbReference>
<evidence type="ECO:0000313" key="3">
    <source>
        <dbReference type="EMBL" id="POM73584.1"/>
    </source>
</evidence>
<keyword evidence="4" id="KW-1185">Reference proteome</keyword>
<dbReference type="CDD" id="cd04508">
    <property type="entry name" value="Tudor_SF"/>
    <property type="match status" value="1"/>
</dbReference>
<dbReference type="Proteomes" id="UP000237271">
    <property type="component" value="Unassembled WGS sequence"/>
</dbReference>
<proteinExistence type="predicted"/>
<dbReference type="OrthoDB" id="126859at2759"/>
<dbReference type="AlphaFoldDB" id="A0A2P4Y6Z6"/>
<gene>
    <name evidence="3" type="ORF">PHPALM_9552</name>
</gene>
<feature type="region of interest" description="Disordered" evidence="1">
    <location>
        <begin position="37"/>
        <end position="85"/>
    </location>
</feature>
<dbReference type="Gene3D" id="2.30.30.140">
    <property type="match status" value="1"/>
</dbReference>
<evidence type="ECO:0000256" key="1">
    <source>
        <dbReference type="SAM" id="MobiDB-lite"/>
    </source>
</evidence>
<accession>A0A2P4Y6Z6</accession>
<dbReference type="InterPro" id="IPR002999">
    <property type="entry name" value="Tudor"/>
</dbReference>
<feature type="compositionally biased region" description="Acidic residues" evidence="1">
    <location>
        <begin position="43"/>
        <end position="60"/>
    </location>
</feature>
<protein>
    <recommendedName>
        <fullName evidence="2">Tudor domain-containing protein</fullName>
    </recommendedName>
</protein>
<name>A0A2P4Y6Z6_9STRA</name>
<dbReference type="SMART" id="SM00333">
    <property type="entry name" value="TUDOR"/>
    <property type="match status" value="1"/>
</dbReference>
<feature type="domain" description="Tudor" evidence="2">
    <location>
        <begin position="78"/>
        <end position="136"/>
    </location>
</feature>
<reference evidence="3 4" key="1">
    <citation type="journal article" date="2017" name="Genome Biol. Evol.">
        <title>Phytophthora megakarya and P. palmivora, closely related causal agents of cacao black pod rot, underwent increases in genome sizes and gene numbers by different mechanisms.</title>
        <authorList>
            <person name="Ali S.S."/>
            <person name="Shao J."/>
            <person name="Lary D.J."/>
            <person name="Kronmiller B."/>
            <person name="Shen D."/>
            <person name="Strem M.D."/>
            <person name="Amoako-Attah I."/>
            <person name="Akrofi A.Y."/>
            <person name="Begoude B.A."/>
            <person name="Ten Hoopen G.M."/>
            <person name="Coulibaly K."/>
            <person name="Kebe B.I."/>
            <person name="Melnick R.L."/>
            <person name="Guiltinan M.J."/>
            <person name="Tyler B.M."/>
            <person name="Meinhardt L.W."/>
            <person name="Bailey B.A."/>
        </authorList>
    </citation>
    <scope>NUCLEOTIDE SEQUENCE [LARGE SCALE GENOMIC DNA]</scope>
    <source>
        <strain evidence="4">sbr112.9</strain>
    </source>
</reference>
<organism evidence="3 4">
    <name type="scientific">Phytophthora palmivora</name>
    <dbReference type="NCBI Taxonomy" id="4796"/>
    <lineage>
        <taxon>Eukaryota</taxon>
        <taxon>Sar</taxon>
        <taxon>Stramenopiles</taxon>
        <taxon>Oomycota</taxon>
        <taxon>Peronosporomycetes</taxon>
        <taxon>Peronosporales</taxon>
        <taxon>Peronosporaceae</taxon>
        <taxon>Phytophthora</taxon>
    </lineage>
</organism>
<sequence>MVRQRTEYLRGKIYTCRTDGSYDVKLTRSPQKIIQRLAPELLAPDDGEDIDTDDELEPDNDPVPKTTKKNDSDDDFEPEFSRGDRIEARFGGQTTYYPGTIERVHANGSYDISYDDGDEEERVARHLIRPVSKQAASVRKPSDNYDSDFDSD</sequence>
<evidence type="ECO:0000313" key="4">
    <source>
        <dbReference type="Proteomes" id="UP000237271"/>
    </source>
</evidence>
<comment type="caution">
    <text evidence="3">The sequence shown here is derived from an EMBL/GenBank/DDBJ whole genome shotgun (WGS) entry which is preliminary data.</text>
</comment>